<keyword evidence="2" id="KW-0012">Acyltransferase</keyword>
<dbReference type="PANTHER" id="PTHR43420:SF12">
    <property type="entry name" value="N-ACETYLTRANSFERASE DOMAIN-CONTAINING PROTEIN"/>
    <property type="match status" value="1"/>
</dbReference>
<dbReference type="Gene3D" id="3.40.630.30">
    <property type="match status" value="2"/>
</dbReference>
<keyword evidence="1" id="KW-0808">Transferase</keyword>
<feature type="domain" description="N-acetyltransferase" evidence="3">
    <location>
        <begin position="159"/>
        <end position="305"/>
    </location>
</feature>
<dbReference type="InterPro" id="IPR016181">
    <property type="entry name" value="Acyl_CoA_acyltransferase"/>
</dbReference>
<dbReference type="GO" id="GO:0005840">
    <property type="term" value="C:ribosome"/>
    <property type="evidence" value="ECO:0007669"/>
    <property type="project" value="UniProtKB-KW"/>
</dbReference>
<dbReference type="Pfam" id="PF00583">
    <property type="entry name" value="Acetyltransf_1"/>
    <property type="match status" value="2"/>
</dbReference>
<proteinExistence type="predicted"/>
<keyword evidence="4" id="KW-0687">Ribonucleoprotein</keyword>
<dbReference type="AlphaFoldDB" id="A0A3N1XKH9"/>
<evidence type="ECO:0000256" key="1">
    <source>
        <dbReference type="ARBA" id="ARBA00022679"/>
    </source>
</evidence>
<organism evidence="4 5">
    <name type="scientific">Mobilisporobacter senegalensis</name>
    <dbReference type="NCBI Taxonomy" id="1329262"/>
    <lineage>
        <taxon>Bacteria</taxon>
        <taxon>Bacillati</taxon>
        <taxon>Bacillota</taxon>
        <taxon>Clostridia</taxon>
        <taxon>Lachnospirales</taxon>
        <taxon>Lachnospiraceae</taxon>
        <taxon>Mobilisporobacter</taxon>
    </lineage>
</organism>
<dbReference type="EMBL" id="RJVG01000007">
    <property type="protein sequence ID" value="ROR27224.1"/>
    <property type="molecule type" value="Genomic_DNA"/>
</dbReference>
<keyword evidence="4" id="KW-0689">Ribosomal protein</keyword>
<accession>A0A3N1XKH9</accession>
<gene>
    <name evidence="4" type="ORF">EDD66_107138</name>
</gene>
<dbReference type="PANTHER" id="PTHR43420">
    <property type="entry name" value="ACETYLTRANSFERASE"/>
    <property type="match status" value="1"/>
</dbReference>
<dbReference type="InterPro" id="IPR000182">
    <property type="entry name" value="GNAT_dom"/>
</dbReference>
<evidence type="ECO:0000256" key="2">
    <source>
        <dbReference type="ARBA" id="ARBA00023315"/>
    </source>
</evidence>
<dbReference type="SUPFAM" id="SSF55729">
    <property type="entry name" value="Acyl-CoA N-acyltransferases (Nat)"/>
    <property type="match status" value="1"/>
</dbReference>
<keyword evidence="5" id="KW-1185">Reference proteome</keyword>
<name>A0A3N1XKH9_9FIRM</name>
<feature type="domain" description="N-acetyltransferase" evidence="3">
    <location>
        <begin position="6"/>
        <end position="150"/>
    </location>
</feature>
<sequence length="305" mass="35357">MKSPSVRLKEYLDEHDYNDIHSLAEICRKHDNVTLKLEIEYKLSLGSEKSGNINSINEFMYFDNEKLIGYLGICDFGGDTIEVNGMVHPQYRRQGIFKKLYSYVEAEWMNRDRKRMLLLSDHDSDSGLGFIKYTKAKQEHSEYEMYLIGEGKEYKTDNIVLRKATNSDAKEIARQNTIYFSDEINEENSEYTDEPSKEEEILLPEEEEKRGFTIYMALAQDKIIGKVHIELQGNAGGIYGLGVLPQYRGQGYGREILLQSIYKLKEKNAKSIMLQVATQNENALNLYKSCGFEKRSVMDYYVKTK</sequence>
<dbReference type="InterPro" id="IPR050680">
    <property type="entry name" value="YpeA/RimI_acetyltransf"/>
</dbReference>
<dbReference type="PROSITE" id="PS51186">
    <property type="entry name" value="GNAT"/>
    <property type="match status" value="2"/>
</dbReference>
<dbReference type="Proteomes" id="UP000273083">
    <property type="component" value="Unassembled WGS sequence"/>
</dbReference>
<reference evidence="4 5" key="1">
    <citation type="submission" date="2018-11" db="EMBL/GenBank/DDBJ databases">
        <title>Genomic Encyclopedia of Type Strains, Phase IV (KMG-IV): sequencing the most valuable type-strain genomes for metagenomic binning, comparative biology and taxonomic classification.</title>
        <authorList>
            <person name="Goeker M."/>
        </authorList>
    </citation>
    <scope>NUCLEOTIDE SEQUENCE [LARGE SCALE GENOMIC DNA]</scope>
    <source>
        <strain evidence="4 5">DSM 26537</strain>
    </source>
</reference>
<dbReference type="GO" id="GO:0016747">
    <property type="term" value="F:acyltransferase activity, transferring groups other than amino-acyl groups"/>
    <property type="evidence" value="ECO:0007669"/>
    <property type="project" value="InterPro"/>
</dbReference>
<comment type="caution">
    <text evidence="4">The sequence shown here is derived from an EMBL/GenBank/DDBJ whole genome shotgun (WGS) entry which is preliminary data.</text>
</comment>
<dbReference type="CDD" id="cd04301">
    <property type="entry name" value="NAT_SF"/>
    <property type="match status" value="2"/>
</dbReference>
<evidence type="ECO:0000313" key="4">
    <source>
        <dbReference type="EMBL" id="ROR27224.1"/>
    </source>
</evidence>
<evidence type="ECO:0000313" key="5">
    <source>
        <dbReference type="Proteomes" id="UP000273083"/>
    </source>
</evidence>
<dbReference type="RefSeq" id="WP_243115351.1">
    <property type="nucleotide sequence ID" value="NZ_RJVG01000007.1"/>
</dbReference>
<protein>
    <submittedName>
        <fullName evidence="4">Ribosomal protein S18 acetylase RimI-like enzyme</fullName>
    </submittedName>
</protein>
<evidence type="ECO:0000259" key="3">
    <source>
        <dbReference type="PROSITE" id="PS51186"/>
    </source>
</evidence>